<dbReference type="InterPro" id="IPR024047">
    <property type="entry name" value="MM3350-like_sf"/>
</dbReference>
<dbReference type="Gene3D" id="3.10.290.30">
    <property type="entry name" value="MM3350-like"/>
    <property type="match status" value="1"/>
</dbReference>
<name>A0A2T3XJS6_9BURK</name>
<dbReference type="AlphaFoldDB" id="A0A2T3XJS6"/>
<dbReference type="EMBL" id="PYUC01000031">
    <property type="protein sequence ID" value="PTB16774.1"/>
    <property type="molecule type" value="Genomic_DNA"/>
</dbReference>
<dbReference type="PANTHER" id="PTHR41878:SF1">
    <property type="entry name" value="TNPR PROTEIN"/>
    <property type="match status" value="1"/>
</dbReference>
<reference evidence="2 3" key="1">
    <citation type="submission" date="2018-03" db="EMBL/GenBank/DDBJ databases">
        <title>Whole genome analyses suggest that Burkholderia sensu lato contains two further novel genera in the rhizoxinica-symbiotica group Mycetohabitans gen. nov., and Trinickia gen. nov.: implications for the evolution of diazotrophy and nodulation in the Burkholderiaceae.</title>
        <authorList>
            <person name="Estrada De Los Santos P."/>
            <person name="Palmer M."/>
            <person name="Chavez-Ramirez B."/>
            <person name="Steenkamp E.T."/>
            <person name="Hirsch A.M."/>
            <person name="Manyaka P."/>
            <person name="Maluk M."/>
            <person name="Lafos M."/>
            <person name="Crook M."/>
            <person name="Gross E."/>
            <person name="Simon M.F."/>
            <person name="Bueno Dos Reis Junior F."/>
            <person name="Poole P.S."/>
            <person name="Venter S.N."/>
            <person name="James E.K."/>
        </authorList>
    </citation>
    <scope>NUCLEOTIDE SEQUENCE [LARGE SCALE GENOMIC DNA]</scope>
    <source>
        <strain evidence="2 3">JPY-366</strain>
    </source>
</reference>
<sequence length="198" mass="22943">MAKSFRLYTLHAQIRDINPPIWRRIQIEGSASLRRVHHTLQAAFGWTDSHLHEFEIDDKIYAMFDLDDVLESMDPDNTFDDRKAKLEKAVYPGVKFVYKYDFGDGWEHDIVVEKVQFIEGEPKGCAHIVDGERACPPEDVGGPFGYQQFLDTLRDDPDSEEANDYRIWTGNDFNAELFDRRAANAALLRMAWNRWGGK</sequence>
<dbReference type="SUPFAM" id="SSF159941">
    <property type="entry name" value="MM3350-like"/>
    <property type="match status" value="1"/>
</dbReference>
<protein>
    <submittedName>
        <fullName evidence="2">Plasmid pRiA4b ORF-3 family protein</fullName>
    </submittedName>
</protein>
<evidence type="ECO:0000259" key="1">
    <source>
        <dbReference type="Pfam" id="PF07929"/>
    </source>
</evidence>
<dbReference type="PANTHER" id="PTHR41878">
    <property type="entry name" value="LEXA REPRESSOR-RELATED"/>
    <property type="match status" value="1"/>
</dbReference>
<evidence type="ECO:0000313" key="3">
    <source>
        <dbReference type="Proteomes" id="UP000240638"/>
    </source>
</evidence>
<feature type="domain" description="Plasmid pRiA4b Orf3-like" evidence="1">
    <location>
        <begin position="7"/>
        <end position="181"/>
    </location>
</feature>
<organism evidence="2 3">
    <name type="scientific">Trinickia symbiotica</name>
    <dbReference type="NCBI Taxonomy" id="863227"/>
    <lineage>
        <taxon>Bacteria</taxon>
        <taxon>Pseudomonadati</taxon>
        <taxon>Pseudomonadota</taxon>
        <taxon>Betaproteobacteria</taxon>
        <taxon>Burkholderiales</taxon>
        <taxon>Burkholderiaceae</taxon>
        <taxon>Trinickia</taxon>
    </lineage>
</organism>
<gene>
    <name evidence="2" type="ORF">C9I57_31680</name>
</gene>
<comment type="caution">
    <text evidence="2">The sequence shown here is derived from an EMBL/GenBank/DDBJ whole genome shotgun (WGS) entry which is preliminary data.</text>
</comment>
<dbReference type="InterPro" id="IPR012912">
    <property type="entry name" value="Plasmid_pRiA4b_Orf3-like"/>
</dbReference>
<dbReference type="Pfam" id="PF07929">
    <property type="entry name" value="PRiA4_ORF3"/>
    <property type="match status" value="1"/>
</dbReference>
<accession>A0A2T3XJS6</accession>
<evidence type="ECO:0000313" key="2">
    <source>
        <dbReference type="EMBL" id="PTB16774.1"/>
    </source>
</evidence>
<dbReference type="Proteomes" id="UP000240638">
    <property type="component" value="Unassembled WGS sequence"/>
</dbReference>
<dbReference type="RefSeq" id="WP_107154470.1">
    <property type="nucleotide sequence ID" value="NZ_PYUC01000031.1"/>
</dbReference>
<proteinExistence type="predicted"/>